<proteinExistence type="predicted"/>
<dbReference type="VEuPathDB" id="FungiDB:HpaG811322"/>
<evidence type="ECO:0000313" key="2">
    <source>
        <dbReference type="EnsemblProtists" id="HpaP811322"/>
    </source>
</evidence>
<reference evidence="3" key="1">
    <citation type="journal article" date="2010" name="Science">
        <title>Signatures of adaptation to obligate biotrophy in the Hyaloperonospora arabidopsidis genome.</title>
        <authorList>
            <person name="Baxter L."/>
            <person name="Tripathy S."/>
            <person name="Ishaque N."/>
            <person name="Boot N."/>
            <person name="Cabral A."/>
            <person name="Kemen E."/>
            <person name="Thines M."/>
            <person name="Ah-Fong A."/>
            <person name="Anderson R."/>
            <person name="Badejoko W."/>
            <person name="Bittner-Eddy P."/>
            <person name="Boore J.L."/>
            <person name="Chibucos M.C."/>
            <person name="Coates M."/>
            <person name="Dehal P."/>
            <person name="Delehaunty K."/>
            <person name="Dong S."/>
            <person name="Downton P."/>
            <person name="Dumas B."/>
            <person name="Fabro G."/>
            <person name="Fronick C."/>
            <person name="Fuerstenberg S.I."/>
            <person name="Fulton L."/>
            <person name="Gaulin E."/>
            <person name="Govers F."/>
            <person name="Hughes L."/>
            <person name="Humphray S."/>
            <person name="Jiang R.H."/>
            <person name="Judelson H."/>
            <person name="Kamoun S."/>
            <person name="Kyung K."/>
            <person name="Meijer H."/>
            <person name="Minx P."/>
            <person name="Morris P."/>
            <person name="Nelson J."/>
            <person name="Phuntumart V."/>
            <person name="Qutob D."/>
            <person name="Rehmany A."/>
            <person name="Rougon-Cardoso A."/>
            <person name="Ryden P."/>
            <person name="Torto-Alalibo T."/>
            <person name="Studholme D."/>
            <person name="Wang Y."/>
            <person name="Win J."/>
            <person name="Wood J."/>
            <person name="Clifton S.W."/>
            <person name="Rogers J."/>
            <person name="Van den Ackerveken G."/>
            <person name="Jones J.D."/>
            <person name="McDowell J.M."/>
            <person name="Beynon J."/>
            <person name="Tyler B.M."/>
        </authorList>
    </citation>
    <scope>NUCLEOTIDE SEQUENCE [LARGE SCALE GENOMIC DNA]</scope>
    <source>
        <strain evidence="3">Emoy2</strain>
    </source>
</reference>
<dbReference type="HOGENOM" id="CLU_2890551_0_0_1"/>
<accession>M4BXP1</accession>
<keyword evidence="3" id="KW-1185">Reference proteome</keyword>
<dbReference type="AlphaFoldDB" id="M4BXP1"/>
<name>M4BXP1_HYAAE</name>
<evidence type="ECO:0000313" key="3">
    <source>
        <dbReference type="Proteomes" id="UP000011713"/>
    </source>
</evidence>
<evidence type="ECO:0000256" key="1">
    <source>
        <dbReference type="SAM" id="MobiDB-lite"/>
    </source>
</evidence>
<sequence length="63" mass="6777">MPSMRAVSGGRSLLEASTGAADDEAEEDAGRGTGRCLIDEGELRLCAPRQNHRPEPSRYFGTK</sequence>
<feature type="region of interest" description="Disordered" evidence="1">
    <location>
        <begin position="1"/>
        <end position="34"/>
    </location>
</feature>
<dbReference type="EnsemblProtists" id="HpaT811322">
    <property type="protein sequence ID" value="HpaP811322"/>
    <property type="gene ID" value="HpaG811322"/>
</dbReference>
<dbReference type="Proteomes" id="UP000011713">
    <property type="component" value="Unassembled WGS sequence"/>
</dbReference>
<protein>
    <submittedName>
        <fullName evidence="2">Uncharacterized protein</fullName>
    </submittedName>
</protein>
<reference evidence="2" key="2">
    <citation type="submission" date="2015-06" db="UniProtKB">
        <authorList>
            <consortium name="EnsemblProtists"/>
        </authorList>
    </citation>
    <scope>IDENTIFICATION</scope>
    <source>
        <strain evidence="2">Emoy2</strain>
    </source>
</reference>
<dbReference type="InParanoid" id="M4BXP1"/>
<organism evidence="2 3">
    <name type="scientific">Hyaloperonospora arabidopsidis (strain Emoy2)</name>
    <name type="common">Downy mildew agent</name>
    <name type="synonym">Peronospora arabidopsidis</name>
    <dbReference type="NCBI Taxonomy" id="559515"/>
    <lineage>
        <taxon>Eukaryota</taxon>
        <taxon>Sar</taxon>
        <taxon>Stramenopiles</taxon>
        <taxon>Oomycota</taxon>
        <taxon>Peronosporomycetes</taxon>
        <taxon>Peronosporales</taxon>
        <taxon>Peronosporaceae</taxon>
        <taxon>Hyaloperonospora</taxon>
    </lineage>
</organism>
<dbReference type="EMBL" id="JH598029">
    <property type="status" value="NOT_ANNOTATED_CDS"/>
    <property type="molecule type" value="Genomic_DNA"/>
</dbReference>